<organism evidence="8 9">
    <name type="scientific">Streptomyces bluensis</name>
    <dbReference type="NCBI Taxonomy" id="33897"/>
    <lineage>
        <taxon>Bacteria</taxon>
        <taxon>Bacillati</taxon>
        <taxon>Actinomycetota</taxon>
        <taxon>Actinomycetes</taxon>
        <taxon>Kitasatosporales</taxon>
        <taxon>Streptomycetaceae</taxon>
        <taxon>Streptomyces</taxon>
    </lineage>
</organism>
<dbReference type="PANTHER" id="PTHR42789">
    <property type="entry name" value="D-ISOMER SPECIFIC 2-HYDROXYACID DEHYDROGENASE FAMILY PROTEIN (AFU_ORTHOLOGUE AFUA_6G10090)"/>
    <property type="match status" value="1"/>
</dbReference>
<sequence>MTGTAPTTPTPSSTTLITTPTFARHAPDPWEILASAGAGPLRPYEDAALPHAELLARIGTVDALIVGMDTITAEVIEAADRLKVIAKHGVGVDTIDLAAARARGIPVVCAPGSNSRAVAEYTFGLLLSACRGITASHGGVVAGEWPKLFGPELAGRTLGVVGFGRIGRLLAGYAVAFGMTVLAHDPFVTKTPGAESVGLDELLARADVVSLHLPADPEAGPLLSRERLAAMKPGALLVNAARGGLVDEAALAALLTDGHLGGAALDAFAHEPLPADSPLRTAPGVLLTSHMAACTPEANRAMGVLVAEDVVRVLAGEPPLRAVT</sequence>
<evidence type="ECO:0000313" key="9">
    <source>
        <dbReference type="Proteomes" id="UP001602058"/>
    </source>
</evidence>
<dbReference type="SUPFAM" id="SSF52283">
    <property type="entry name" value="Formate/glycerate dehydrogenase catalytic domain-like"/>
    <property type="match status" value="1"/>
</dbReference>
<comment type="caution">
    <text evidence="8">The sequence shown here is derived from an EMBL/GenBank/DDBJ whole genome shotgun (WGS) entry which is preliminary data.</text>
</comment>
<evidence type="ECO:0000256" key="1">
    <source>
        <dbReference type="ARBA" id="ARBA00005854"/>
    </source>
</evidence>
<dbReference type="PANTHER" id="PTHR42789:SF1">
    <property type="entry name" value="D-ISOMER SPECIFIC 2-HYDROXYACID DEHYDROGENASE FAMILY PROTEIN (AFU_ORTHOLOGUE AFUA_6G10090)"/>
    <property type="match status" value="1"/>
</dbReference>
<dbReference type="PROSITE" id="PS00671">
    <property type="entry name" value="D_2_HYDROXYACID_DH_3"/>
    <property type="match status" value="1"/>
</dbReference>
<dbReference type="InterPro" id="IPR036291">
    <property type="entry name" value="NAD(P)-bd_dom_sf"/>
</dbReference>
<dbReference type="InterPro" id="IPR029752">
    <property type="entry name" value="D-isomer_DH_CS1"/>
</dbReference>
<comment type="similarity">
    <text evidence="1 5">Belongs to the D-isomer specific 2-hydroxyacid dehydrogenase family.</text>
</comment>
<evidence type="ECO:0000256" key="2">
    <source>
        <dbReference type="ARBA" id="ARBA00022605"/>
    </source>
</evidence>
<proteinExistence type="inferred from homology"/>
<name>A0ABW6UV40_9ACTN</name>
<dbReference type="Pfam" id="PF00389">
    <property type="entry name" value="2-Hacid_dh"/>
    <property type="match status" value="1"/>
</dbReference>
<feature type="domain" description="D-isomer specific 2-hydroxyacid dehydrogenase NAD-binding" evidence="7">
    <location>
        <begin position="123"/>
        <end position="292"/>
    </location>
</feature>
<dbReference type="SUPFAM" id="SSF51735">
    <property type="entry name" value="NAD(P)-binding Rossmann-fold domains"/>
    <property type="match status" value="1"/>
</dbReference>
<protein>
    <submittedName>
        <fullName evidence="8">Phosphoglycerate dehydrogenase</fullName>
    </submittedName>
</protein>
<dbReference type="InterPro" id="IPR006140">
    <property type="entry name" value="D-isomer_DH_NAD-bd"/>
</dbReference>
<evidence type="ECO:0000256" key="3">
    <source>
        <dbReference type="ARBA" id="ARBA00023002"/>
    </source>
</evidence>
<dbReference type="EMBL" id="JBIAWJ010000036">
    <property type="protein sequence ID" value="MFF4527350.1"/>
    <property type="molecule type" value="Genomic_DNA"/>
</dbReference>
<dbReference type="Gene3D" id="3.40.50.720">
    <property type="entry name" value="NAD(P)-binding Rossmann-like Domain"/>
    <property type="match status" value="2"/>
</dbReference>
<keyword evidence="2" id="KW-0028">Amino-acid biosynthesis</keyword>
<evidence type="ECO:0000256" key="5">
    <source>
        <dbReference type="RuleBase" id="RU003719"/>
    </source>
</evidence>
<reference evidence="8 9" key="1">
    <citation type="submission" date="2024-10" db="EMBL/GenBank/DDBJ databases">
        <title>The Natural Products Discovery Center: Release of the First 8490 Sequenced Strains for Exploring Actinobacteria Biosynthetic Diversity.</title>
        <authorList>
            <person name="Kalkreuter E."/>
            <person name="Kautsar S.A."/>
            <person name="Yang D."/>
            <person name="Bader C.D."/>
            <person name="Teijaro C.N."/>
            <person name="Fluegel L."/>
            <person name="Davis C.M."/>
            <person name="Simpson J.R."/>
            <person name="Lauterbach L."/>
            <person name="Steele A.D."/>
            <person name="Gui C."/>
            <person name="Meng S."/>
            <person name="Li G."/>
            <person name="Viehrig K."/>
            <person name="Ye F."/>
            <person name="Su P."/>
            <person name="Kiefer A.F."/>
            <person name="Nichols A."/>
            <person name="Cepeda A.J."/>
            <person name="Yan W."/>
            <person name="Fan B."/>
            <person name="Jiang Y."/>
            <person name="Adhikari A."/>
            <person name="Zheng C.-J."/>
            <person name="Schuster L."/>
            <person name="Cowan T.M."/>
            <person name="Smanski M.J."/>
            <person name="Chevrette M.G."/>
            <person name="De Carvalho L.P.S."/>
            <person name="Shen B."/>
        </authorList>
    </citation>
    <scope>NUCLEOTIDE SEQUENCE [LARGE SCALE GENOMIC DNA]</scope>
    <source>
        <strain evidence="8 9">NPDC001390</strain>
    </source>
</reference>
<dbReference type="Proteomes" id="UP001602058">
    <property type="component" value="Unassembled WGS sequence"/>
</dbReference>
<evidence type="ECO:0000313" key="8">
    <source>
        <dbReference type="EMBL" id="MFF4527350.1"/>
    </source>
</evidence>
<dbReference type="CDD" id="cd12172">
    <property type="entry name" value="PGDH_like_2"/>
    <property type="match status" value="1"/>
</dbReference>
<keyword evidence="3 5" id="KW-0560">Oxidoreductase</keyword>
<evidence type="ECO:0000259" key="6">
    <source>
        <dbReference type="Pfam" id="PF00389"/>
    </source>
</evidence>
<gene>
    <name evidence="8" type="ORF">ACFY1D_38935</name>
</gene>
<dbReference type="PROSITE" id="PS00065">
    <property type="entry name" value="D_2_HYDROXYACID_DH_1"/>
    <property type="match status" value="1"/>
</dbReference>
<keyword evidence="9" id="KW-1185">Reference proteome</keyword>
<dbReference type="Pfam" id="PF02826">
    <property type="entry name" value="2-Hacid_dh_C"/>
    <property type="match status" value="1"/>
</dbReference>
<dbReference type="InterPro" id="IPR006139">
    <property type="entry name" value="D-isomer_2_OHA_DH_cat_dom"/>
</dbReference>
<dbReference type="InterPro" id="IPR029753">
    <property type="entry name" value="D-isomer_DH_CS"/>
</dbReference>
<dbReference type="InterPro" id="IPR050857">
    <property type="entry name" value="D-2-hydroxyacid_DH"/>
</dbReference>
<dbReference type="RefSeq" id="WP_387892858.1">
    <property type="nucleotide sequence ID" value="NZ_JBIAWJ010000036.1"/>
</dbReference>
<accession>A0ABW6UV40</accession>
<feature type="domain" description="D-isomer specific 2-hydroxyacid dehydrogenase catalytic" evidence="6">
    <location>
        <begin position="46"/>
        <end position="323"/>
    </location>
</feature>
<evidence type="ECO:0000259" key="7">
    <source>
        <dbReference type="Pfam" id="PF02826"/>
    </source>
</evidence>
<evidence type="ECO:0000256" key="4">
    <source>
        <dbReference type="ARBA" id="ARBA00023027"/>
    </source>
</evidence>
<keyword evidence="4" id="KW-0520">NAD</keyword>